<dbReference type="EMBL" id="RBVX01000036">
    <property type="protein sequence ID" value="RSL30477.1"/>
    <property type="molecule type" value="Genomic_DNA"/>
</dbReference>
<dbReference type="NCBIfam" id="TIGR02228">
    <property type="entry name" value="sigpep_I_arch"/>
    <property type="match status" value="1"/>
</dbReference>
<dbReference type="PRINTS" id="PR00728">
    <property type="entry name" value="SIGNALPTASE"/>
</dbReference>
<dbReference type="GO" id="GO:0004252">
    <property type="term" value="F:serine-type endopeptidase activity"/>
    <property type="evidence" value="ECO:0007669"/>
    <property type="project" value="UniProtKB-UniRule"/>
</dbReference>
<gene>
    <name evidence="7" type="ORF">D7Z54_25565</name>
</gene>
<organism evidence="7 8">
    <name type="scientific">Salibacterium salarium</name>
    <dbReference type="NCBI Taxonomy" id="284579"/>
    <lineage>
        <taxon>Bacteria</taxon>
        <taxon>Bacillati</taxon>
        <taxon>Bacillota</taxon>
        <taxon>Bacilli</taxon>
        <taxon>Bacillales</taxon>
        <taxon>Bacillaceae</taxon>
    </lineage>
</organism>
<dbReference type="OrthoDB" id="2243765at2"/>
<evidence type="ECO:0000313" key="7">
    <source>
        <dbReference type="EMBL" id="RSL30477.1"/>
    </source>
</evidence>
<dbReference type="SUPFAM" id="SSF51306">
    <property type="entry name" value="LexA/Signal peptidase"/>
    <property type="match status" value="1"/>
</dbReference>
<name>A0A3R9PH03_9BACI</name>
<protein>
    <recommendedName>
        <fullName evidence="5">Signal peptidase I</fullName>
        <ecNumber evidence="5">3.4.21.89</ecNumber>
    </recommendedName>
</protein>
<dbReference type="GO" id="GO:0009003">
    <property type="term" value="F:signal peptidase activity"/>
    <property type="evidence" value="ECO:0007669"/>
    <property type="project" value="UniProtKB-EC"/>
</dbReference>
<keyword evidence="7" id="KW-0378">Hydrolase</keyword>
<evidence type="ECO:0000256" key="5">
    <source>
        <dbReference type="NCBIfam" id="TIGR02228"/>
    </source>
</evidence>
<evidence type="ECO:0000313" key="8">
    <source>
        <dbReference type="Proteomes" id="UP000275076"/>
    </source>
</evidence>
<dbReference type="NCBIfam" id="NF046067">
    <property type="entry name" value="SigPepSipWBacil"/>
    <property type="match status" value="1"/>
</dbReference>
<dbReference type="AlphaFoldDB" id="A0A3R9PH03"/>
<dbReference type="GO" id="GO:0006465">
    <property type="term" value="P:signal peptide processing"/>
    <property type="evidence" value="ECO:0007669"/>
    <property type="project" value="UniProtKB-UniRule"/>
</dbReference>
<keyword evidence="2 6" id="KW-0812">Transmembrane</keyword>
<dbReference type="CDD" id="cd06530">
    <property type="entry name" value="S26_SPase_I"/>
    <property type="match status" value="1"/>
</dbReference>
<keyword evidence="3 6" id="KW-1133">Transmembrane helix</keyword>
<evidence type="ECO:0000256" key="3">
    <source>
        <dbReference type="ARBA" id="ARBA00022989"/>
    </source>
</evidence>
<dbReference type="PANTHER" id="PTHR10806">
    <property type="entry name" value="SIGNAL PEPTIDASE COMPLEX CATALYTIC SUBUNIT SEC11"/>
    <property type="match status" value="1"/>
</dbReference>
<accession>A0A3R9PH03</accession>
<dbReference type="EC" id="3.4.21.89" evidence="5"/>
<reference evidence="7 8" key="1">
    <citation type="submission" date="2018-10" db="EMBL/GenBank/DDBJ databases">
        <title>Draft genome sequence of Bacillus salarius IM0101, isolated from a hypersaline soil in Inner Mongolia, China.</title>
        <authorList>
            <person name="Yamprayoonswat W."/>
            <person name="Boonvisut S."/>
            <person name="Jumpathong W."/>
            <person name="Sittihan S."/>
            <person name="Ruangsuj P."/>
            <person name="Wanthongcharoen S."/>
            <person name="Thongpramul N."/>
            <person name="Pimmason S."/>
            <person name="Yu B."/>
            <person name="Yasawong M."/>
        </authorList>
    </citation>
    <scope>NUCLEOTIDE SEQUENCE [LARGE SCALE GENOMIC DNA]</scope>
    <source>
        <strain evidence="7 8">IM0101</strain>
    </source>
</reference>
<evidence type="ECO:0000256" key="1">
    <source>
        <dbReference type="ARBA" id="ARBA00004370"/>
    </source>
</evidence>
<dbReference type="PANTHER" id="PTHR10806:SF6">
    <property type="entry name" value="SIGNAL PEPTIDASE COMPLEX CATALYTIC SUBUNIT SEC11"/>
    <property type="match status" value="1"/>
</dbReference>
<dbReference type="InterPro" id="IPR019533">
    <property type="entry name" value="Peptidase_S26"/>
</dbReference>
<dbReference type="RefSeq" id="WP_125560446.1">
    <property type="nucleotide sequence ID" value="NZ_RBVX01000036.1"/>
</dbReference>
<keyword evidence="4 6" id="KW-0472">Membrane</keyword>
<dbReference type="InterPro" id="IPR036286">
    <property type="entry name" value="LexA/Signal_pep-like_sf"/>
</dbReference>
<dbReference type="Gene3D" id="2.10.109.10">
    <property type="entry name" value="Umud Fragment, subunit A"/>
    <property type="match status" value="1"/>
</dbReference>
<proteinExistence type="predicted"/>
<comment type="caution">
    <text evidence="7">The sequence shown here is derived from an EMBL/GenBank/DDBJ whole genome shotgun (WGS) entry which is preliminary data.</text>
</comment>
<comment type="subcellular location">
    <subcellularLocation>
        <location evidence="1">Membrane</location>
    </subcellularLocation>
</comment>
<feature type="transmembrane region" description="Helical" evidence="6">
    <location>
        <begin position="150"/>
        <end position="170"/>
    </location>
</feature>
<dbReference type="GO" id="GO:0016020">
    <property type="term" value="C:membrane"/>
    <property type="evidence" value="ECO:0007669"/>
    <property type="project" value="UniProtKB-SubCell"/>
</dbReference>
<dbReference type="InterPro" id="IPR001733">
    <property type="entry name" value="Peptidase_S26B"/>
</dbReference>
<keyword evidence="8" id="KW-1185">Reference proteome</keyword>
<evidence type="ECO:0000256" key="4">
    <source>
        <dbReference type="ARBA" id="ARBA00023136"/>
    </source>
</evidence>
<sequence>MKKLLRFMSGTLTVLLFTALICMIVVVISSKASGGNPSIMGYEIKSVLSGSMEPTFQTGSVIAIEPTEDGTGYKEGDIITYQQEQDVLVTHRITNVSESGGDVIYETKGDNNDAVDMNPVLADNVVGKYVDFTIPYLGYLVDFANSQTGALLLLVVPGIIVFLYGIFSVWRELTKLEKKTQKDSTNESSNV</sequence>
<dbReference type="Proteomes" id="UP000275076">
    <property type="component" value="Unassembled WGS sequence"/>
</dbReference>
<evidence type="ECO:0000256" key="2">
    <source>
        <dbReference type="ARBA" id="ARBA00022692"/>
    </source>
</evidence>
<evidence type="ECO:0000256" key="6">
    <source>
        <dbReference type="SAM" id="Phobius"/>
    </source>
</evidence>